<evidence type="ECO:0000259" key="5">
    <source>
        <dbReference type="Pfam" id="PF25990"/>
    </source>
</evidence>
<feature type="compositionally biased region" description="Basic and acidic residues" evidence="4">
    <location>
        <begin position="425"/>
        <end position="440"/>
    </location>
</feature>
<feature type="domain" description="YknX-like beta-barrel" evidence="5">
    <location>
        <begin position="267"/>
        <end position="336"/>
    </location>
</feature>
<dbReference type="Pfam" id="PF25990">
    <property type="entry name" value="Beta-barrel_YknX"/>
    <property type="match status" value="1"/>
</dbReference>
<comment type="subcellular location">
    <subcellularLocation>
        <location evidence="1">Cell envelope</location>
    </subcellularLocation>
</comment>
<sequence>MLKNKRVLIVGGASLFLLILFFILRGSGTGISSDIMVPVSVGEFIVDVNTTGELEAKNSTSIMGPSGLRNYRIYQVNIQNIIDEGTYVKKGQYIARLDPSELTTRVKDTQLEVEEKESQFIQTQLDTTLQMRESRDELINLEYAVEEKRLVLEQSQFEPPATIKQAEIEVNKAKRAFEQAKENYEIKRQQNVAKMQEVAANRKKVRLELQGMMDLQENFIITAPEDGMLIYRKGWDGKPIKEGSQISAWDPVVATLPDLSSMNSITYVNEVDIRRIAVGQKVDIGLDAFPDKRLTGLVKRVANVGEQRPNSDAKVFQVTIEIDKIDESLRPGMTTSNKIFTNVIPETIFIPLECLHNQEDSITYVYLKQGLGYIKQEVQVGETNANSAQILMGISEGQQLYLSIPNGGDEEVSLLPELNGKRGKKSEETPAVKAPEPEQGRKRKPNA</sequence>
<feature type="region of interest" description="Disordered" evidence="4">
    <location>
        <begin position="412"/>
        <end position="447"/>
    </location>
</feature>
<dbReference type="EMBL" id="JBIPKE010000011">
    <property type="protein sequence ID" value="MFH6982295.1"/>
    <property type="molecule type" value="Genomic_DNA"/>
</dbReference>
<name>A0ABW7N5G6_9BACT</name>
<keyword evidence="2 3" id="KW-0175">Coiled coil</keyword>
<evidence type="ECO:0000313" key="7">
    <source>
        <dbReference type="Proteomes" id="UP001610063"/>
    </source>
</evidence>
<dbReference type="InterPro" id="IPR050465">
    <property type="entry name" value="UPF0194_transport"/>
</dbReference>
<dbReference type="RefSeq" id="WP_159579971.1">
    <property type="nucleotide sequence ID" value="NZ_JBIPKE010000011.1"/>
</dbReference>
<evidence type="ECO:0000256" key="3">
    <source>
        <dbReference type="SAM" id="Coils"/>
    </source>
</evidence>
<evidence type="ECO:0000313" key="6">
    <source>
        <dbReference type="EMBL" id="MFH6982295.1"/>
    </source>
</evidence>
<keyword evidence="7" id="KW-1185">Reference proteome</keyword>
<dbReference type="Gene3D" id="2.40.30.170">
    <property type="match status" value="1"/>
</dbReference>
<accession>A0ABW7N5G6</accession>
<dbReference type="Gene3D" id="2.40.420.20">
    <property type="match status" value="1"/>
</dbReference>
<evidence type="ECO:0000256" key="4">
    <source>
        <dbReference type="SAM" id="MobiDB-lite"/>
    </source>
</evidence>
<feature type="coiled-coil region" evidence="3">
    <location>
        <begin position="163"/>
        <end position="190"/>
    </location>
</feature>
<dbReference type="PANTHER" id="PTHR32347">
    <property type="entry name" value="EFFLUX SYSTEM COMPONENT YKNX-RELATED"/>
    <property type="match status" value="1"/>
</dbReference>
<dbReference type="Proteomes" id="UP001610063">
    <property type="component" value="Unassembled WGS sequence"/>
</dbReference>
<protein>
    <submittedName>
        <fullName evidence="6">Efflux RND transporter periplasmic adaptor subunit</fullName>
    </submittedName>
</protein>
<dbReference type="InterPro" id="IPR058636">
    <property type="entry name" value="Beta-barrel_YknX"/>
</dbReference>
<gene>
    <name evidence="6" type="ORF">ACHKAR_02540</name>
</gene>
<reference evidence="6 7" key="1">
    <citation type="journal article" date="2013" name="Int. J. Syst. Evol. Microbiol.">
        <title>Marinoscillum luteum sp. nov., isolated from marine sediment.</title>
        <authorList>
            <person name="Cha I.T."/>
            <person name="Park S.J."/>
            <person name="Kim S.J."/>
            <person name="Kim J.G."/>
            <person name="Jung M.Y."/>
            <person name="Shin K.S."/>
            <person name="Kwon K.K."/>
            <person name="Yang S.H."/>
            <person name="Seo Y.S."/>
            <person name="Rhee S.K."/>
        </authorList>
    </citation>
    <scope>NUCLEOTIDE SEQUENCE [LARGE SCALE GENOMIC DNA]</scope>
    <source>
        <strain evidence="6 7">KCTC 23939</strain>
    </source>
</reference>
<evidence type="ECO:0000256" key="2">
    <source>
        <dbReference type="ARBA" id="ARBA00023054"/>
    </source>
</evidence>
<proteinExistence type="predicted"/>
<evidence type="ECO:0000256" key="1">
    <source>
        <dbReference type="ARBA" id="ARBA00004196"/>
    </source>
</evidence>
<organism evidence="6 7">
    <name type="scientific">Marinoscillum luteum</name>
    <dbReference type="NCBI Taxonomy" id="861051"/>
    <lineage>
        <taxon>Bacteria</taxon>
        <taxon>Pseudomonadati</taxon>
        <taxon>Bacteroidota</taxon>
        <taxon>Cytophagia</taxon>
        <taxon>Cytophagales</taxon>
        <taxon>Reichenbachiellaceae</taxon>
        <taxon>Marinoscillum</taxon>
    </lineage>
</organism>
<dbReference type="PANTHER" id="PTHR32347:SF23">
    <property type="entry name" value="BLL5650 PROTEIN"/>
    <property type="match status" value="1"/>
</dbReference>
<comment type="caution">
    <text evidence="6">The sequence shown here is derived from an EMBL/GenBank/DDBJ whole genome shotgun (WGS) entry which is preliminary data.</text>
</comment>